<evidence type="ECO:0000259" key="1">
    <source>
        <dbReference type="Pfam" id="PF13575"/>
    </source>
</evidence>
<protein>
    <submittedName>
        <fullName evidence="2">Type 2 lantipeptide synthetase LanM family protein</fullName>
    </submittedName>
</protein>
<dbReference type="SUPFAM" id="SSF158745">
    <property type="entry name" value="LanC-like"/>
    <property type="match status" value="1"/>
</dbReference>
<dbReference type="Gene3D" id="1.50.10.20">
    <property type="match status" value="1"/>
</dbReference>
<dbReference type="PIRSF" id="PIRSF037228">
    <property type="entry name" value="Lant_mod_RumM"/>
    <property type="match status" value="1"/>
</dbReference>
<feature type="domain" description="Lantibiotic biosynthesis protein dehydration" evidence="1">
    <location>
        <begin position="224"/>
        <end position="596"/>
    </location>
</feature>
<dbReference type="EMBL" id="JAFFZS010000027">
    <property type="protein sequence ID" value="MBN0047592.1"/>
    <property type="molecule type" value="Genomic_DNA"/>
</dbReference>
<dbReference type="InterPro" id="IPR025410">
    <property type="entry name" value="Lant_dehyd"/>
</dbReference>
<gene>
    <name evidence="2" type="ORF">JS756_26495</name>
</gene>
<accession>A0ABS2VWR1</accession>
<dbReference type="Pfam" id="PF05147">
    <property type="entry name" value="LANC_like"/>
    <property type="match status" value="1"/>
</dbReference>
<dbReference type="CDD" id="cd04792">
    <property type="entry name" value="LanM-like"/>
    <property type="match status" value="1"/>
</dbReference>
<dbReference type="NCBIfam" id="TIGR03897">
    <property type="entry name" value="lanti_2_LanM"/>
    <property type="match status" value="1"/>
</dbReference>
<organism evidence="2 3">
    <name type="scientific">Streptomyces actuosus</name>
    <dbReference type="NCBI Taxonomy" id="1885"/>
    <lineage>
        <taxon>Bacteria</taxon>
        <taxon>Bacillati</taxon>
        <taxon>Actinomycetota</taxon>
        <taxon>Actinomycetes</taxon>
        <taxon>Kitasatosporales</taxon>
        <taxon>Streptomycetaceae</taxon>
        <taxon>Streptomyces</taxon>
    </lineage>
</organism>
<dbReference type="Pfam" id="PF13575">
    <property type="entry name" value="DUF4135"/>
    <property type="match status" value="1"/>
</dbReference>
<keyword evidence="3" id="KW-1185">Reference proteome</keyword>
<dbReference type="SMART" id="SM01260">
    <property type="entry name" value="LANC_like"/>
    <property type="match status" value="1"/>
</dbReference>
<name>A0ABS2VWR1_STRAS</name>
<reference evidence="2 3" key="1">
    <citation type="submission" date="2021-02" db="EMBL/GenBank/DDBJ databases">
        <title>Whole genome sequencing of Streptomyces actuosus VRA1.</title>
        <authorList>
            <person name="Sen G."/>
            <person name="Sen A."/>
        </authorList>
    </citation>
    <scope>NUCLEOTIDE SEQUENCE [LARGE SCALE GENOMIC DNA]</scope>
    <source>
        <strain evidence="2 3">VRA1</strain>
    </source>
</reference>
<evidence type="ECO:0000313" key="3">
    <source>
        <dbReference type="Proteomes" id="UP000788262"/>
    </source>
</evidence>
<dbReference type="Proteomes" id="UP000788262">
    <property type="component" value="Unassembled WGS sequence"/>
</dbReference>
<comment type="caution">
    <text evidence="2">The sequence shown here is derived from an EMBL/GenBank/DDBJ whole genome shotgun (WGS) entry which is preliminary data.</text>
</comment>
<sequence>MWGRRGSATFVVVTETASLPTPRSAGLPLAWWAPALNLAERLAAPGLPAAPAGSAATGRAPWAAGDGEGFALRLAHLEVDAETAAALAAESPEQLAARTVKPRWAAYAEAALDAAPENLDELTTDGTGPKVFATVVRPLVVPASERLSRRMPGIPAVEQAVWRAAFERLLTEQLVRQAARTLVHELSLARRARRLAGTGPHERFASFVAATGSRRGLTELLAAYPVLARMLAQSALDAADAAAELVARFQADRDDLAAVLLDGRDPGALDRVDLGLGDAHQGNRAVAILRFTGGDRIVYKPRPLDQHALLDGLAAWLCAKVPGLELRTPRSVRRPGYGWLEFVEHRWCRSVAEADAFYRRQGALLALLYAVDGADMHYENVIACGDQPVLVDAETLLHTGLPQAMTVGADPAADALHASVHRTCLLPHLLIGEHGALDISALGRSTDGTFPSEGLRWEGSGTDTMRAVRAPVPSPAAQNQPLPDGTPLEGADHRAALLEGFRTAYAALAAHGHELSAAGGPLAVHADSPARLVARSTRLYATLLEESAHPSLLGDALAREGVFAVLWTESEQDETRRRLVEHETADLWRGDVPLFVHRPSGTGVRAADGDWLPEVLPVASLAAVGGKLARMDEVDCHDQEWIISATLAARGTGSPLAKRSELALAPLPAVAPDASRLLAAVCGIADEIAARAIRGDGRTNWLGLEQVSGPHWAVLPMGAGLGQGYCGVALFLAQTDALTGAGRYAALAREAVRPLPALLKALAADPELSAAAGPGAYDGLGGILYALPRLSELLGDDLTRCLPDALTALGHAVAACSDPGLAAGTAGALAGAVAVHEATGTPQALRLADTVADLLLASVSGPHGGGQDGSAPAGRGAGLADGAAGIGWALGRYAARRPDRAAAHAGAADALLAAAVREVRAAHADPSWVSGLAGVTAAAPRPAADALSALLTDVDVHPGLSLGQGTLGTLEALAELAGRGDAAAADALRRRTGQVLALVEAQNHRCATPDHVPSPGLLTGLSGIGYGLLRLTHPASVPSVLLLGRNGH</sequence>
<dbReference type="InterPro" id="IPR007822">
    <property type="entry name" value="LANC-like"/>
</dbReference>
<dbReference type="InterPro" id="IPR017146">
    <property type="entry name" value="Lanti_2_LanM"/>
</dbReference>
<evidence type="ECO:0000313" key="2">
    <source>
        <dbReference type="EMBL" id="MBN0047592.1"/>
    </source>
</evidence>
<proteinExistence type="predicted"/>